<dbReference type="eggNOG" id="COG0451">
    <property type="taxonomic scope" value="Bacteria"/>
</dbReference>
<dbReference type="KEGG" id="bip:Bint_1444"/>
<dbReference type="Pfam" id="PF16363">
    <property type="entry name" value="GDP_Man_Dehyd"/>
    <property type="match status" value="1"/>
</dbReference>
<gene>
    <name evidence="2" type="ordered locus">Bint_1444</name>
</gene>
<dbReference type="InterPro" id="IPR013445">
    <property type="entry name" value="CDP_4_6_deHydtase"/>
</dbReference>
<dbReference type="Gene3D" id="3.90.25.10">
    <property type="entry name" value="UDP-galactose 4-epimerase, domain 1"/>
    <property type="match status" value="1"/>
</dbReference>
<dbReference type="AlphaFoldDB" id="G0EQ03"/>
<name>G0EQ03_BRAIP</name>
<dbReference type="PATRIC" id="fig|1045858.4.peg.1443"/>
<evidence type="ECO:0000259" key="1">
    <source>
        <dbReference type="Pfam" id="PF16363"/>
    </source>
</evidence>
<evidence type="ECO:0000313" key="2">
    <source>
        <dbReference type="EMBL" id="AEM22063.1"/>
    </source>
</evidence>
<reference evidence="2 3" key="1">
    <citation type="journal article" date="2011" name="BMC Genomics">
        <title>Complete genome sequence of Brachyspira intermedia reveals unique genomic features in Brachyspira species and phage-mediated horizontal gene transfer.</title>
        <authorList>
            <person name="Hafstrom T."/>
            <person name="Jansson D.S."/>
            <person name="Segerman B."/>
        </authorList>
    </citation>
    <scope>NUCLEOTIDE SEQUENCE [LARGE SCALE GENOMIC DNA]</scope>
    <source>
        <strain evidence="3">ATCC 51140 / PWS/A</strain>
    </source>
</reference>
<dbReference type="RefSeq" id="WP_014487891.1">
    <property type="nucleotide sequence ID" value="NC_017243.1"/>
</dbReference>
<keyword evidence="3" id="KW-1185">Reference proteome</keyword>
<dbReference type="PANTHER" id="PTHR43000">
    <property type="entry name" value="DTDP-D-GLUCOSE 4,6-DEHYDRATASE-RELATED"/>
    <property type="match status" value="1"/>
</dbReference>
<organism evidence="2 3">
    <name type="scientific">Brachyspira intermedia (strain ATCC 51140 / PWS/A)</name>
    <name type="common">Serpulina intermedia</name>
    <dbReference type="NCBI Taxonomy" id="1045858"/>
    <lineage>
        <taxon>Bacteria</taxon>
        <taxon>Pseudomonadati</taxon>
        <taxon>Spirochaetota</taxon>
        <taxon>Spirochaetia</taxon>
        <taxon>Brachyspirales</taxon>
        <taxon>Brachyspiraceae</taxon>
        <taxon>Brachyspira</taxon>
    </lineage>
</organism>
<proteinExistence type="predicted"/>
<protein>
    <submittedName>
        <fullName evidence="2">CDP-glucose 4,6-dehydratase</fullName>
    </submittedName>
</protein>
<dbReference type="OrthoDB" id="9779041at2"/>
<dbReference type="SUPFAM" id="SSF51735">
    <property type="entry name" value="NAD(P)-binding Rossmann-fold domains"/>
    <property type="match status" value="1"/>
</dbReference>
<dbReference type="Proteomes" id="UP000008522">
    <property type="component" value="Chromosome"/>
</dbReference>
<dbReference type="GeneID" id="44969979"/>
<evidence type="ECO:0000313" key="3">
    <source>
        <dbReference type="Proteomes" id="UP000008522"/>
    </source>
</evidence>
<dbReference type="EMBL" id="CP002874">
    <property type="protein sequence ID" value="AEM22063.1"/>
    <property type="molecule type" value="Genomic_DNA"/>
</dbReference>
<feature type="domain" description="NAD(P)-binding" evidence="1">
    <location>
        <begin position="19"/>
        <end position="327"/>
    </location>
</feature>
<dbReference type="InterPro" id="IPR016040">
    <property type="entry name" value="NAD(P)-bd_dom"/>
</dbReference>
<dbReference type="HOGENOM" id="CLU_007383_1_7_12"/>
<dbReference type="NCBIfam" id="TIGR02622">
    <property type="entry name" value="CDP_4_6_dhtase"/>
    <property type="match status" value="1"/>
</dbReference>
<dbReference type="Gene3D" id="3.40.50.720">
    <property type="entry name" value="NAD(P)-binding Rossmann-like Domain"/>
    <property type="match status" value="1"/>
</dbReference>
<sequence length="354" mass="40397">METLEIKEILKIFKNKNILITGHTGFKGSWLSKLLLEIGANVSGISLKANDLSLYNLLNLDNQLKSYIIDIRDLDNIKNTVTYINPDIIFHLAAQPLVIDSYNNPVYTFETNVIGTINLMEAMRELNNLECAIMITTDKVYDNKEWVWGYRENDSLGGHDPYSASKACSEIAIKSYRKSFFNNISIVSARAGNVIGGGDFADNRIIPDIVRSIEKDIPVELRNPNSVRPWQHVLDVLYGYLLLAYNIINKNSVSDSYNFAPIDEGNKFTVEYITKCFINNIGKGSYKINIQDTNKKEMNMLRLDSSLARKELGWNEKFNTEEAIKQTSIWYKEYLNNNDLNAITSKQIKEYIEG</sequence>
<dbReference type="InterPro" id="IPR036291">
    <property type="entry name" value="NAD(P)-bd_dom_sf"/>
</dbReference>
<accession>G0EQ03</accession>